<dbReference type="PANTHER" id="PTHR44329:SF288">
    <property type="entry name" value="MITOGEN-ACTIVATED PROTEIN KINASE KINASE KINASE 20"/>
    <property type="match status" value="1"/>
</dbReference>
<dbReference type="SUPFAM" id="SSF56112">
    <property type="entry name" value="Protein kinase-like (PK-like)"/>
    <property type="match status" value="1"/>
</dbReference>
<keyword evidence="7" id="KW-1185">Reference proteome</keyword>
<dbReference type="PANTHER" id="PTHR44329">
    <property type="entry name" value="SERINE/THREONINE-PROTEIN KINASE TNNI3K-RELATED"/>
    <property type="match status" value="1"/>
</dbReference>
<dbReference type="HOGENOM" id="CLU_000288_7_0_1"/>
<feature type="domain" description="Protein kinase" evidence="5">
    <location>
        <begin position="31"/>
        <end position="302"/>
    </location>
</feature>
<keyword evidence="3" id="KW-0418">Kinase</keyword>
<name>A0A015K612_RHIIW</name>
<dbReference type="GO" id="GO:0004674">
    <property type="term" value="F:protein serine/threonine kinase activity"/>
    <property type="evidence" value="ECO:0007669"/>
    <property type="project" value="TreeGrafter"/>
</dbReference>
<dbReference type="AlphaFoldDB" id="A0A015K612"/>
<dbReference type="EMBL" id="JEMT01028408">
    <property type="protein sequence ID" value="EXX54861.1"/>
    <property type="molecule type" value="Genomic_DNA"/>
</dbReference>
<dbReference type="PIRSF" id="PIRSF000654">
    <property type="entry name" value="Integrin-linked_kinase"/>
    <property type="match status" value="1"/>
</dbReference>
<evidence type="ECO:0000256" key="3">
    <source>
        <dbReference type="ARBA" id="ARBA00022777"/>
    </source>
</evidence>
<dbReference type="InterPro" id="IPR011009">
    <property type="entry name" value="Kinase-like_dom_sf"/>
</dbReference>
<dbReference type="Gene3D" id="1.10.510.10">
    <property type="entry name" value="Transferase(Phosphotransferase) domain 1"/>
    <property type="match status" value="1"/>
</dbReference>
<accession>A0A015K612</accession>
<dbReference type="Pfam" id="PF07714">
    <property type="entry name" value="PK_Tyr_Ser-Thr"/>
    <property type="match status" value="1"/>
</dbReference>
<evidence type="ECO:0000256" key="1">
    <source>
        <dbReference type="ARBA" id="ARBA00022679"/>
    </source>
</evidence>
<keyword evidence="4" id="KW-0067">ATP-binding</keyword>
<proteinExistence type="predicted"/>
<comment type="caution">
    <text evidence="6">The sequence shown here is derived from an EMBL/GenBank/DDBJ whole genome shotgun (WGS) entry which is preliminary data.</text>
</comment>
<dbReference type="PRINTS" id="PR00109">
    <property type="entry name" value="TYRKINASE"/>
</dbReference>
<evidence type="ECO:0000259" key="5">
    <source>
        <dbReference type="PROSITE" id="PS50011"/>
    </source>
</evidence>
<dbReference type="PROSITE" id="PS50011">
    <property type="entry name" value="PROTEIN_KINASE_DOM"/>
    <property type="match status" value="1"/>
</dbReference>
<evidence type="ECO:0000313" key="6">
    <source>
        <dbReference type="EMBL" id="EXX54861.1"/>
    </source>
</evidence>
<dbReference type="GO" id="GO:0005524">
    <property type="term" value="F:ATP binding"/>
    <property type="evidence" value="ECO:0007669"/>
    <property type="project" value="UniProtKB-KW"/>
</dbReference>
<dbReference type="Proteomes" id="UP000022910">
    <property type="component" value="Unassembled WGS sequence"/>
</dbReference>
<organism evidence="6 7">
    <name type="scientific">Rhizophagus irregularis (strain DAOM 197198w)</name>
    <name type="common">Glomus intraradices</name>
    <dbReference type="NCBI Taxonomy" id="1432141"/>
    <lineage>
        <taxon>Eukaryota</taxon>
        <taxon>Fungi</taxon>
        <taxon>Fungi incertae sedis</taxon>
        <taxon>Mucoromycota</taxon>
        <taxon>Glomeromycotina</taxon>
        <taxon>Glomeromycetes</taxon>
        <taxon>Glomerales</taxon>
        <taxon>Glomeraceae</taxon>
        <taxon>Rhizophagus</taxon>
    </lineage>
</organism>
<dbReference type="InterPro" id="IPR000719">
    <property type="entry name" value="Prot_kinase_dom"/>
</dbReference>
<dbReference type="InterPro" id="IPR001245">
    <property type="entry name" value="Ser-Thr/Tyr_kinase_cat_dom"/>
</dbReference>
<evidence type="ECO:0000256" key="4">
    <source>
        <dbReference type="ARBA" id="ARBA00022840"/>
    </source>
</evidence>
<sequence>MNKINKDNKWIRWIKDSIANKYINYHDYDEFQNLEYICDRRFSKVHRANWKSLNNIVTLKSLKNGSNFMKEIVNEITLLNKINLHKNIIQFFGITKMIDNNKDNVDPNYLFIFEYADNGTLRDYLENNFNNLDWNIKLRFAIQIVDAVSFIHRKNIIHRNLHSNSILVHKNMIKLDDFGLSHNKLAEVSNTSADIIGILPFIDPQHFKEKLNDNYKANKKSDVYSVGVLLWEISSGKRPFESYNKPHQKSTLMLEILNGRREIPTSDTQIDYVNTYKRCWQDNPNDRPDMQQVLSELKSINLNMKNDLSYVNKINENIHNDTIIDIDENNEIIINELILLYEDFIHLL</sequence>
<evidence type="ECO:0000313" key="7">
    <source>
        <dbReference type="Proteomes" id="UP000022910"/>
    </source>
</evidence>
<reference evidence="6 7" key="1">
    <citation type="submission" date="2014-02" db="EMBL/GenBank/DDBJ databases">
        <title>Single nucleus genome sequencing reveals high similarity among nuclei of an endomycorrhizal fungus.</title>
        <authorList>
            <person name="Lin K."/>
            <person name="Geurts R."/>
            <person name="Zhang Z."/>
            <person name="Limpens E."/>
            <person name="Saunders D.G."/>
            <person name="Mu D."/>
            <person name="Pang E."/>
            <person name="Cao H."/>
            <person name="Cha H."/>
            <person name="Lin T."/>
            <person name="Zhou Q."/>
            <person name="Shang Y."/>
            <person name="Li Y."/>
            <person name="Ivanov S."/>
            <person name="Sharma T."/>
            <person name="Velzen R.V."/>
            <person name="Ruijter N.D."/>
            <person name="Aanen D.K."/>
            <person name="Win J."/>
            <person name="Kamoun S."/>
            <person name="Bisseling T."/>
            <person name="Huang S."/>
        </authorList>
    </citation>
    <scope>NUCLEOTIDE SEQUENCE [LARGE SCALE GENOMIC DNA]</scope>
    <source>
        <strain evidence="7">DAOM197198w</strain>
    </source>
</reference>
<evidence type="ECO:0000256" key="2">
    <source>
        <dbReference type="ARBA" id="ARBA00022741"/>
    </source>
</evidence>
<protein>
    <submittedName>
        <fullName evidence="6">Pkh1p</fullName>
    </submittedName>
</protein>
<dbReference type="InterPro" id="IPR051681">
    <property type="entry name" value="Ser/Thr_Kinases-Pseudokinases"/>
</dbReference>
<gene>
    <name evidence="6" type="ORF">RirG_230640</name>
</gene>
<keyword evidence="1" id="KW-0808">Transferase</keyword>
<keyword evidence="2" id="KW-0547">Nucleotide-binding</keyword>